<keyword evidence="6" id="KW-0564">Palmitate</keyword>
<dbReference type="Gene3D" id="3.30.300.210">
    <property type="entry name" value="Nutrient germinant receptor protein C, domain 3"/>
    <property type="match status" value="1"/>
</dbReference>
<reference evidence="11" key="1">
    <citation type="submission" date="2016-10" db="EMBL/GenBank/DDBJ databases">
        <authorList>
            <person name="Varghese N."/>
            <person name="Submissions S."/>
        </authorList>
    </citation>
    <scope>NUCLEOTIDE SEQUENCE [LARGE SCALE GENOMIC DNA]</scope>
    <source>
        <strain evidence="11">BL9</strain>
    </source>
</reference>
<dbReference type="Pfam" id="PF25198">
    <property type="entry name" value="Spore_GerAC_N"/>
    <property type="match status" value="1"/>
</dbReference>
<keyword evidence="3" id="KW-0309">Germination</keyword>
<keyword evidence="7" id="KW-0449">Lipoprotein</keyword>
<dbReference type="AlphaFoldDB" id="A0A1G5CDT2"/>
<dbReference type="PANTHER" id="PTHR35789:SF1">
    <property type="entry name" value="SPORE GERMINATION PROTEIN B3"/>
    <property type="match status" value="1"/>
</dbReference>
<dbReference type="PANTHER" id="PTHR35789">
    <property type="entry name" value="SPORE GERMINATION PROTEIN B3"/>
    <property type="match status" value="1"/>
</dbReference>
<comment type="similarity">
    <text evidence="2">Belongs to the GerABKC lipoprotein family.</text>
</comment>
<dbReference type="Proteomes" id="UP000198538">
    <property type="component" value="Unassembled WGS sequence"/>
</dbReference>
<dbReference type="Pfam" id="PF05504">
    <property type="entry name" value="Spore_GerAC"/>
    <property type="match status" value="1"/>
</dbReference>
<evidence type="ECO:0000256" key="1">
    <source>
        <dbReference type="ARBA" id="ARBA00004635"/>
    </source>
</evidence>
<gene>
    <name evidence="10" type="ORF">SAMN05720606_10247</name>
</gene>
<comment type="subcellular location">
    <subcellularLocation>
        <location evidence="1">Membrane</location>
        <topology evidence="1">Lipid-anchor</topology>
    </subcellularLocation>
</comment>
<keyword evidence="4" id="KW-0732">Signal</keyword>
<dbReference type="EMBL" id="FMVM01000002">
    <property type="protein sequence ID" value="SCY00542.1"/>
    <property type="molecule type" value="Genomic_DNA"/>
</dbReference>
<dbReference type="InterPro" id="IPR046953">
    <property type="entry name" value="Spore_GerAC-like_C"/>
</dbReference>
<evidence type="ECO:0000313" key="11">
    <source>
        <dbReference type="Proteomes" id="UP000198538"/>
    </source>
</evidence>
<keyword evidence="11" id="KW-1185">Reference proteome</keyword>
<protein>
    <submittedName>
        <fullName evidence="10">Spore germination protein KC</fullName>
    </submittedName>
</protein>
<evidence type="ECO:0000259" key="8">
    <source>
        <dbReference type="Pfam" id="PF05504"/>
    </source>
</evidence>
<keyword evidence="5" id="KW-0472">Membrane</keyword>
<proteinExistence type="inferred from homology"/>
<organism evidence="10 11">
    <name type="scientific">Paenibacillus polysaccharolyticus</name>
    <dbReference type="NCBI Taxonomy" id="582692"/>
    <lineage>
        <taxon>Bacteria</taxon>
        <taxon>Bacillati</taxon>
        <taxon>Bacillota</taxon>
        <taxon>Bacilli</taxon>
        <taxon>Bacillales</taxon>
        <taxon>Paenibacillaceae</taxon>
        <taxon>Paenibacillus</taxon>
    </lineage>
</organism>
<feature type="domain" description="Spore germination protein N-terminal" evidence="9">
    <location>
        <begin position="38"/>
        <end position="206"/>
    </location>
</feature>
<accession>A0A1G5CDT2</accession>
<sequence>MSEKNVRMPDPMKKRIISACNICFLICFCCTLLTGCWDRIEINDLAIVLATGVDYKNDQIELTSQIFIPRKAGGGDSTGSGGSPSGVTLTRSAEGHTIAEALNRLQRKVPRNMFWGHCEVVVISEDAGKQGIREYIDFFLRYPQIREHAYVFSTPEPAKNMLALLDPLERSSAESLREMANMKLGTRTTILELAQSIEGPSESVILSRMLSLPPDEGQDKLTTTPYIRGLSLYKGDTFNRSVHEPLTIGILMLANELNNIIMPVNVESERGSFSIQPLEVKTILKPKISAGRWSMQVDVQTRGEVVLNTTDGNLTDPAVLKKLEETWASQLKEMATSALRLSQREMRTDLFKFAVEFRRYYPKQWKKQEKRWEQIYSELDVDIQIHAQVVRTGKSAGPQGIPDEQGR</sequence>
<evidence type="ECO:0000259" key="9">
    <source>
        <dbReference type="Pfam" id="PF25198"/>
    </source>
</evidence>
<dbReference type="InterPro" id="IPR057336">
    <property type="entry name" value="GerAC_N"/>
</dbReference>
<evidence type="ECO:0000256" key="4">
    <source>
        <dbReference type="ARBA" id="ARBA00022729"/>
    </source>
</evidence>
<evidence type="ECO:0000256" key="7">
    <source>
        <dbReference type="ARBA" id="ARBA00023288"/>
    </source>
</evidence>
<dbReference type="NCBIfam" id="TIGR02887">
    <property type="entry name" value="spore_ger_x_C"/>
    <property type="match status" value="1"/>
</dbReference>
<dbReference type="GO" id="GO:0009847">
    <property type="term" value="P:spore germination"/>
    <property type="evidence" value="ECO:0007669"/>
    <property type="project" value="InterPro"/>
</dbReference>
<evidence type="ECO:0000256" key="6">
    <source>
        <dbReference type="ARBA" id="ARBA00023139"/>
    </source>
</evidence>
<evidence type="ECO:0000256" key="2">
    <source>
        <dbReference type="ARBA" id="ARBA00007886"/>
    </source>
</evidence>
<evidence type="ECO:0000256" key="5">
    <source>
        <dbReference type="ARBA" id="ARBA00023136"/>
    </source>
</evidence>
<dbReference type="STRING" id="582692.SAMN05720606_10247"/>
<dbReference type="InterPro" id="IPR008844">
    <property type="entry name" value="Spore_GerAC-like"/>
</dbReference>
<dbReference type="InterPro" id="IPR038501">
    <property type="entry name" value="Spore_GerAC_C_sf"/>
</dbReference>
<evidence type="ECO:0000313" key="10">
    <source>
        <dbReference type="EMBL" id="SCY00542.1"/>
    </source>
</evidence>
<dbReference type="GO" id="GO:0016020">
    <property type="term" value="C:membrane"/>
    <property type="evidence" value="ECO:0007669"/>
    <property type="project" value="UniProtKB-SubCell"/>
</dbReference>
<evidence type="ECO:0000256" key="3">
    <source>
        <dbReference type="ARBA" id="ARBA00022544"/>
    </source>
</evidence>
<name>A0A1G5CDT2_9BACL</name>
<feature type="domain" description="Spore germination GerAC-like C-terminal" evidence="8">
    <location>
        <begin position="229"/>
        <end position="393"/>
    </location>
</feature>
<dbReference type="Gene3D" id="6.20.190.10">
    <property type="entry name" value="Nutrient germinant receptor protein C, domain 1"/>
    <property type="match status" value="1"/>
</dbReference>